<name>A0A3A9YS61_9ACTN</name>
<dbReference type="OrthoDB" id="3213819at2"/>
<dbReference type="Pfam" id="PF12028">
    <property type="entry name" value="DUF3515"/>
    <property type="match status" value="1"/>
</dbReference>
<accession>A0A3A9YS61</accession>
<organism evidence="3 4">
    <name type="scientific">Streptomyces hoynatensis</name>
    <dbReference type="NCBI Taxonomy" id="1141874"/>
    <lineage>
        <taxon>Bacteria</taxon>
        <taxon>Bacillati</taxon>
        <taxon>Actinomycetota</taxon>
        <taxon>Actinomycetes</taxon>
        <taxon>Kitasatosporales</taxon>
        <taxon>Streptomycetaceae</taxon>
        <taxon>Streptomyces</taxon>
    </lineage>
</organism>
<sequence>MTFTVRRSLTLLSAGLFLAACSAASGAPRVTVPTPEGAAAEACRALAGALPDRVADRGRAELDEDSPYVAAWGDPAIVLRCGVPRPERLTPGSETYDPASDAVAVNDVSWLLEEQSDGIRFTTTERRVFVEVTVPDDYAPEVNPLLDLAAAVDAHIPLDELYAQAERDEQQQEQQEGQEPPEG</sequence>
<feature type="signal peptide" evidence="2">
    <location>
        <begin position="1"/>
        <end position="26"/>
    </location>
</feature>
<evidence type="ECO:0000256" key="2">
    <source>
        <dbReference type="SAM" id="SignalP"/>
    </source>
</evidence>
<dbReference type="InterPro" id="IPR021903">
    <property type="entry name" value="DUF3515"/>
</dbReference>
<evidence type="ECO:0000313" key="3">
    <source>
        <dbReference type="EMBL" id="RKN38815.1"/>
    </source>
</evidence>
<proteinExistence type="predicted"/>
<reference evidence="3 4" key="1">
    <citation type="journal article" date="2014" name="Int. J. Syst. Evol. Microbiol.">
        <title>Streptomyces hoynatensis sp. nov., isolated from deep marine sediment.</title>
        <authorList>
            <person name="Veyisoglu A."/>
            <person name="Sahin N."/>
        </authorList>
    </citation>
    <scope>NUCLEOTIDE SEQUENCE [LARGE SCALE GENOMIC DNA]</scope>
    <source>
        <strain evidence="3 4">KCTC 29097</strain>
    </source>
</reference>
<dbReference type="Proteomes" id="UP000272474">
    <property type="component" value="Unassembled WGS sequence"/>
</dbReference>
<feature type="chain" id="PRO_5017226081" evidence="2">
    <location>
        <begin position="27"/>
        <end position="183"/>
    </location>
</feature>
<feature type="compositionally biased region" description="Low complexity" evidence="1">
    <location>
        <begin position="172"/>
        <end position="183"/>
    </location>
</feature>
<keyword evidence="2" id="KW-0732">Signal</keyword>
<evidence type="ECO:0000313" key="4">
    <source>
        <dbReference type="Proteomes" id="UP000272474"/>
    </source>
</evidence>
<feature type="region of interest" description="Disordered" evidence="1">
    <location>
        <begin position="163"/>
        <end position="183"/>
    </location>
</feature>
<protein>
    <submittedName>
        <fullName evidence="3">DUF3515 domain-containing protein</fullName>
    </submittedName>
</protein>
<comment type="caution">
    <text evidence="3">The sequence shown here is derived from an EMBL/GenBank/DDBJ whole genome shotgun (WGS) entry which is preliminary data.</text>
</comment>
<evidence type="ECO:0000256" key="1">
    <source>
        <dbReference type="SAM" id="MobiDB-lite"/>
    </source>
</evidence>
<dbReference type="EMBL" id="RBAL01000016">
    <property type="protein sequence ID" value="RKN38815.1"/>
    <property type="molecule type" value="Genomic_DNA"/>
</dbReference>
<keyword evidence="4" id="KW-1185">Reference proteome</keyword>
<gene>
    <name evidence="3" type="ORF">D7294_23605</name>
</gene>
<dbReference type="AlphaFoldDB" id="A0A3A9YS61"/>
<dbReference type="RefSeq" id="WP_120683054.1">
    <property type="nucleotide sequence ID" value="NZ_RBAL01000016.1"/>
</dbReference>
<dbReference type="PROSITE" id="PS51257">
    <property type="entry name" value="PROKAR_LIPOPROTEIN"/>
    <property type="match status" value="1"/>
</dbReference>